<comment type="subcellular location">
    <subcellularLocation>
        <location evidence="1">Mitochondrion inner membrane</location>
        <topology evidence="1">Single-pass membrane protein</topology>
    </subcellularLocation>
</comment>
<evidence type="ECO:0000256" key="4">
    <source>
        <dbReference type="ARBA" id="ARBA00022792"/>
    </source>
</evidence>
<evidence type="ECO:0000313" key="11">
    <source>
        <dbReference type="Proteomes" id="UP001175226"/>
    </source>
</evidence>
<comment type="similarity">
    <text evidence="2">Belongs to the cytochrome c oxidase IV family.</text>
</comment>
<evidence type="ECO:0000256" key="7">
    <source>
        <dbReference type="ARBA" id="ARBA00023002"/>
    </source>
</evidence>
<accession>A0AA39JB60</accession>
<keyword evidence="5" id="KW-0809">Transit peptide</keyword>
<keyword evidence="11" id="KW-1185">Reference proteome</keyword>
<evidence type="ECO:0000256" key="1">
    <source>
        <dbReference type="ARBA" id="ARBA00004434"/>
    </source>
</evidence>
<proteinExistence type="inferred from homology"/>
<evidence type="ECO:0000256" key="2">
    <source>
        <dbReference type="ARBA" id="ARBA00008135"/>
    </source>
</evidence>
<dbReference type="GO" id="GO:0016491">
    <property type="term" value="F:oxidoreductase activity"/>
    <property type="evidence" value="ECO:0007669"/>
    <property type="project" value="UniProtKB-KW"/>
</dbReference>
<evidence type="ECO:0000256" key="5">
    <source>
        <dbReference type="ARBA" id="ARBA00022946"/>
    </source>
</evidence>
<dbReference type="InterPro" id="IPR036639">
    <property type="entry name" value="Cyt_c_oxidase_su4_sf"/>
</dbReference>
<dbReference type="GO" id="GO:0005743">
    <property type="term" value="C:mitochondrial inner membrane"/>
    <property type="evidence" value="ECO:0007669"/>
    <property type="project" value="UniProtKB-SubCell"/>
</dbReference>
<dbReference type="CDD" id="cd00922">
    <property type="entry name" value="Cyt_c_Oxidase_IV"/>
    <property type="match status" value="1"/>
</dbReference>
<dbReference type="GO" id="GO:0006123">
    <property type="term" value="P:mitochondrial electron transport, cytochrome c to oxygen"/>
    <property type="evidence" value="ECO:0007669"/>
    <property type="project" value="InterPro"/>
</dbReference>
<reference evidence="10" key="1">
    <citation type="submission" date="2023-06" db="EMBL/GenBank/DDBJ databases">
        <authorList>
            <consortium name="Lawrence Berkeley National Laboratory"/>
            <person name="Ahrendt S."/>
            <person name="Sahu N."/>
            <person name="Indic B."/>
            <person name="Wong-Bajracharya J."/>
            <person name="Merenyi Z."/>
            <person name="Ke H.-M."/>
            <person name="Monk M."/>
            <person name="Kocsube S."/>
            <person name="Drula E."/>
            <person name="Lipzen A."/>
            <person name="Balint B."/>
            <person name="Henrissat B."/>
            <person name="Andreopoulos B."/>
            <person name="Martin F.M."/>
            <person name="Harder C.B."/>
            <person name="Rigling D."/>
            <person name="Ford K.L."/>
            <person name="Foster G.D."/>
            <person name="Pangilinan J."/>
            <person name="Papanicolaou A."/>
            <person name="Barry K."/>
            <person name="LaButti K."/>
            <person name="Viragh M."/>
            <person name="Koriabine M."/>
            <person name="Yan M."/>
            <person name="Riley R."/>
            <person name="Champramary S."/>
            <person name="Plett K.L."/>
            <person name="Tsai I.J."/>
            <person name="Slot J."/>
            <person name="Sipos G."/>
            <person name="Plett J."/>
            <person name="Nagy L.G."/>
            <person name="Grigoriev I.V."/>
        </authorList>
    </citation>
    <scope>NUCLEOTIDE SEQUENCE</scope>
    <source>
        <strain evidence="10">FPL87.14</strain>
    </source>
</reference>
<evidence type="ECO:0000256" key="9">
    <source>
        <dbReference type="ARBA" id="ARBA00023136"/>
    </source>
</evidence>
<dbReference type="Proteomes" id="UP001175226">
    <property type="component" value="Unassembled WGS sequence"/>
</dbReference>
<organism evidence="10 11">
    <name type="scientific">Armillaria borealis</name>
    <dbReference type="NCBI Taxonomy" id="47425"/>
    <lineage>
        <taxon>Eukaryota</taxon>
        <taxon>Fungi</taxon>
        <taxon>Dikarya</taxon>
        <taxon>Basidiomycota</taxon>
        <taxon>Agaricomycotina</taxon>
        <taxon>Agaricomycetes</taxon>
        <taxon>Agaricomycetidae</taxon>
        <taxon>Agaricales</taxon>
        <taxon>Marasmiineae</taxon>
        <taxon>Physalacriaceae</taxon>
        <taxon>Armillaria</taxon>
    </lineage>
</organism>
<dbReference type="Pfam" id="PF02936">
    <property type="entry name" value="COX4"/>
    <property type="match status" value="1"/>
</dbReference>
<dbReference type="SUPFAM" id="SSF81406">
    <property type="entry name" value="Mitochondrial cytochrome c oxidase subunit IV"/>
    <property type="match status" value="1"/>
</dbReference>
<keyword evidence="3" id="KW-0812">Transmembrane</keyword>
<keyword evidence="9" id="KW-0472">Membrane</keyword>
<dbReference type="PANTHER" id="PTHR10707">
    <property type="entry name" value="CYTOCHROME C OXIDASE SUBUNIT IV"/>
    <property type="match status" value="1"/>
</dbReference>
<dbReference type="PANTHER" id="PTHR10707:SF10">
    <property type="entry name" value="CYTOCHROME C OXIDASE SUBUNIT 4"/>
    <property type="match status" value="1"/>
</dbReference>
<protein>
    <submittedName>
        <fullName evidence="10">COX4, subunit IV of cytochrome c oxidase</fullName>
    </submittedName>
</protein>
<evidence type="ECO:0000313" key="10">
    <source>
        <dbReference type="EMBL" id="KAK0439540.1"/>
    </source>
</evidence>
<dbReference type="EMBL" id="JAUEPT010000037">
    <property type="protein sequence ID" value="KAK0439540.1"/>
    <property type="molecule type" value="Genomic_DNA"/>
</dbReference>
<evidence type="ECO:0000256" key="3">
    <source>
        <dbReference type="ARBA" id="ARBA00022692"/>
    </source>
</evidence>
<keyword evidence="7" id="KW-0560">Oxidoreductase</keyword>
<evidence type="ECO:0000256" key="8">
    <source>
        <dbReference type="ARBA" id="ARBA00023128"/>
    </source>
</evidence>
<dbReference type="InterPro" id="IPR004203">
    <property type="entry name" value="Cyt_c_oxidase_su4_fam"/>
</dbReference>
<evidence type="ECO:0000256" key="6">
    <source>
        <dbReference type="ARBA" id="ARBA00022989"/>
    </source>
</evidence>
<gene>
    <name evidence="10" type="ORF">EV421DRAFT_1713297</name>
</gene>
<name>A0AA39JB60_9AGAR</name>
<keyword evidence="6" id="KW-1133">Transmembrane helix</keyword>
<comment type="caution">
    <text evidence="10">The sequence shown here is derived from an EMBL/GenBank/DDBJ whole genome shotgun (WGS) entry which is preliminary data.</text>
</comment>
<sequence>MQVLRLVPRTLRPLRYSAARCVATTANAADISASSSSAPTAIPLGRVEALWDTISLEEKAALRSQLAEVQKKDWKQLSIEEKKAAYFVSFGPHGHRAPAGKPGDNLKIAASVAGLLGSFLLRVVGLISEDIRLLAPAPPKTITKEWQEASSERAIEQKMNPITGISSKGYKGAGFVQNN</sequence>
<keyword evidence="4" id="KW-0999">Mitochondrion inner membrane</keyword>
<dbReference type="GO" id="GO:0045277">
    <property type="term" value="C:respiratory chain complex IV"/>
    <property type="evidence" value="ECO:0007669"/>
    <property type="project" value="InterPro"/>
</dbReference>
<keyword evidence="8" id="KW-0496">Mitochondrion</keyword>
<dbReference type="AlphaFoldDB" id="A0AA39JB60"/>
<dbReference type="Gene3D" id="1.10.442.10">
    <property type="entry name" value="Cytochrome c oxidase subunit IV"/>
    <property type="match status" value="1"/>
</dbReference>